<comment type="caution">
    <text evidence="3">The sequence shown here is derived from an EMBL/GenBank/DDBJ whole genome shotgun (WGS) entry which is preliminary data.</text>
</comment>
<keyword evidence="2" id="KW-0812">Transmembrane</keyword>
<dbReference type="NCBIfam" id="TIGR02830">
    <property type="entry name" value="spore_III_AG"/>
    <property type="match status" value="1"/>
</dbReference>
<dbReference type="InterPro" id="IPR014195">
    <property type="entry name" value="Spore_III_AG"/>
</dbReference>
<dbReference type="EMBL" id="BMFR01000001">
    <property type="protein sequence ID" value="GGG63931.1"/>
    <property type="molecule type" value="Genomic_DNA"/>
</dbReference>
<evidence type="ECO:0000256" key="2">
    <source>
        <dbReference type="SAM" id="Phobius"/>
    </source>
</evidence>
<keyword evidence="2" id="KW-1133">Transmembrane helix</keyword>
<dbReference type="RefSeq" id="WP_229683035.1">
    <property type="nucleotide sequence ID" value="NZ_BMFR01000001.1"/>
</dbReference>
<evidence type="ECO:0000313" key="4">
    <source>
        <dbReference type="Proteomes" id="UP000622860"/>
    </source>
</evidence>
<keyword evidence="4" id="KW-1185">Reference proteome</keyword>
<sequence length="212" mass="23594">MKQKLKEFFKEKKVDSKIRHPSKKTGYLIVIGLIGLLLLILSNVFSTSQNEGQQEVAPVKQATEGKTAGAFSEKKSTTSNVSELEGSYEKDLQEMLEKIQGVSEVEVMVNLDSTKVKVYEKNLITGQQVTDEEDKTGGTRKIEDSTKETQVVLVRQGDKEVPLLIQTKKPEVRGVFVVAKGVDHATVKKWVIEAVSRVLDVPTHRVSVMPKN</sequence>
<keyword evidence="2" id="KW-0472">Membrane</keyword>
<reference evidence="3" key="2">
    <citation type="submission" date="2020-09" db="EMBL/GenBank/DDBJ databases">
        <authorList>
            <person name="Sun Q."/>
            <person name="Zhou Y."/>
        </authorList>
    </citation>
    <scope>NUCLEOTIDE SEQUENCE</scope>
    <source>
        <strain evidence="3">CGMCC 1.12754</strain>
    </source>
</reference>
<name>A0A917LXC6_9BACI</name>
<feature type="transmembrane region" description="Helical" evidence="2">
    <location>
        <begin position="26"/>
        <end position="45"/>
    </location>
</feature>
<proteinExistence type="predicted"/>
<evidence type="ECO:0000256" key="1">
    <source>
        <dbReference type="SAM" id="MobiDB-lite"/>
    </source>
</evidence>
<dbReference type="AlphaFoldDB" id="A0A917LXC6"/>
<dbReference type="Proteomes" id="UP000622860">
    <property type="component" value="Unassembled WGS sequence"/>
</dbReference>
<protein>
    <submittedName>
        <fullName evidence="3">Stage III sporulation protein AG</fullName>
    </submittedName>
</protein>
<accession>A0A917LXC6</accession>
<organism evidence="3 4">
    <name type="scientific">Virgibacillus oceani</name>
    <dbReference type="NCBI Taxonomy" id="1479511"/>
    <lineage>
        <taxon>Bacteria</taxon>
        <taxon>Bacillati</taxon>
        <taxon>Bacillota</taxon>
        <taxon>Bacilli</taxon>
        <taxon>Bacillales</taxon>
        <taxon>Bacillaceae</taxon>
        <taxon>Virgibacillus</taxon>
    </lineage>
</organism>
<evidence type="ECO:0000313" key="3">
    <source>
        <dbReference type="EMBL" id="GGG63931.1"/>
    </source>
</evidence>
<reference evidence="3" key="1">
    <citation type="journal article" date="2014" name="Int. J. Syst. Evol. Microbiol.">
        <title>Complete genome sequence of Corynebacterium casei LMG S-19264T (=DSM 44701T), isolated from a smear-ripened cheese.</title>
        <authorList>
            <consortium name="US DOE Joint Genome Institute (JGI-PGF)"/>
            <person name="Walter F."/>
            <person name="Albersmeier A."/>
            <person name="Kalinowski J."/>
            <person name="Ruckert C."/>
        </authorList>
    </citation>
    <scope>NUCLEOTIDE SEQUENCE</scope>
    <source>
        <strain evidence="3">CGMCC 1.12754</strain>
    </source>
</reference>
<feature type="region of interest" description="Disordered" evidence="1">
    <location>
        <begin position="52"/>
        <end position="83"/>
    </location>
</feature>
<gene>
    <name evidence="3" type="primary">spoIIIAG</name>
    <name evidence="3" type="ORF">GCM10011398_04270</name>
</gene>